<dbReference type="PANTHER" id="PTHR43335">
    <property type="entry name" value="ABC TRANSPORTER, ATP-BINDING PROTEIN"/>
    <property type="match status" value="1"/>
</dbReference>
<dbReference type="SMART" id="SM00382">
    <property type="entry name" value="AAA"/>
    <property type="match status" value="1"/>
</dbReference>
<dbReference type="PANTHER" id="PTHR43335:SF2">
    <property type="entry name" value="ABC TRANSPORTER, ATP-BINDING PROTEIN"/>
    <property type="match status" value="1"/>
</dbReference>
<dbReference type="PROSITE" id="PS00211">
    <property type="entry name" value="ABC_TRANSPORTER_1"/>
    <property type="match status" value="1"/>
</dbReference>
<dbReference type="PROSITE" id="PS50893">
    <property type="entry name" value="ABC_TRANSPORTER_2"/>
    <property type="match status" value="1"/>
</dbReference>
<reference evidence="6" key="2">
    <citation type="journal article" date="2024" name="Antonie Van Leeuwenhoek">
        <title>Roseihalotalea indica gen. nov., sp. nov., a halophilic Bacteroidetes from mesopelagic Southwest Indian Ocean with higher carbohydrate metabolic potential.</title>
        <authorList>
            <person name="Chen B."/>
            <person name="Zhang M."/>
            <person name="Lin D."/>
            <person name="Ye J."/>
            <person name="Tang K."/>
        </authorList>
    </citation>
    <scope>NUCLEOTIDE SEQUENCE</scope>
    <source>
        <strain evidence="6">TK19036</strain>
    </source>
</reference>
<dbReference type="GO" id="GO:0005524">
    <property type="term" value="F:ATP binding"/>
    <property type="evidence" value="ECO:0007669"/>
    <property type="project" value="UniProtKB-KW"/>
</dbReference>
<dbReference type="Pfam" id="PF00005">
    <property type="entry name" value="ABC_tran"/>
    <property type="match status" value="1"/>
</dbReference>
<evidence type="ECO:0000256" key="4">
    <source>
        <dbReference type="ARBA" id="ARBA00022840"/>
    </source>
</evidence>
<evidence type="ECO:0000256" key="3">
    <source>
        <dbReference type="ARBA" id="ARBA00022741"/>
    </source>
</evidence>
<reference evidence="6" key="1">
    <citation type="journal article" date="2023" name="Comput. Struct. Biotechnol. J.">
        <title>Discovery of a novel marine Bacteroidetes with a rich repertoire of carbohydrate-active enzymes.</title>
        <authorList>
            <person name="Chen B."/>
            <person name="Liu G."/>
            <person name="Chen Q."/>
            <person name="Wang H."/>
            <person name="Liu L."/>
            <person name="Tang K."/>
        </authorList>
    </citation>
    <scope>NUCLEOTIDE SEQUENCE</scope>
    <source>
        <strain evidence="6">TK19036</strain>
    </source>
</reference>
<dbReference type="InterPro" id="IPR003593">
    <property type="entry name" value="AAA+_ATPase"/>
</dbReference>
<keyword evidence="3" id="KW-0547">Nucleotide-binding</keyword>
<sequence length="322" mass="35382">MTPPILHIQHLHKRYGKVHAVNDLSLEIQPGQVFGILGPNGSGKTTTLGIVLDVIKKNSGEYSWFGVPPSAASRKRIGAILESPIFYPYLSAVDNLKIVALIKDVAETRIDEVLKVVDLHERKNDAFKTYSLGMKQRLAIASALLADPEVMILDEPTNGLDPQGIAEIRELIVQIAQQGKTFILASHLLDEVQKVCSHFAVLKKGKLIYTGSVEEALTGTDTVEIAAEDMVLLEQKVQEFAHIESVRQEKNILRVRLANNQSSADLNRYLVEQGIVVSHLSQRTNSLEQQFLQILASSGENASVASTSGRPITNLNNVRTHA</sequence>
<evidence type="ECO:0000256" key="2">
    <source>
        <dbReference type="ARBA" id="ARBA00022448"/>
    </source>
</evidence>
<accession>A0AA49JHT8</accession>
<evidence type="ECO:0000259" key="5">
    <source>
        <dbReference type="PROSITE" id="PS50893"/>
    </source>
</evidence>
<evidence type="ECO:0000256" key="1">
    <source>
        <dbReference type="ARBA" id="ARBA00005417"/>
    </source>
</evidence>
<protein>
    <submittedName>
        <fullName evidence="6">ATP-binding cassette domain-containing protein</fullName>
    </submittedName>
</protein>
<dbReference type="AlphaFoldDB" id="A0AA49JHT8"/>
<dbReference type="EMBL" id="CP120682">
    <property type="protein sequence ID" value="WKN39624.1"/>
    <property type="molecule type" value="Genomic_DNA"/>
</dbReference>
<evidence type="ECO:0000313" key="6">
    <source>
        <dbReference type="EMBL" id="WKN39624.1"/>
    </source>
</evidence>
<name>A0AA49JHT8_9BACT</name>
<proteinExistence type="inferred from homology"/>
<dbReference type="InterPro" id="IPR003439">
    <property type="entry name" value="ABC_transporter-like_ATP-bd"/>
</dbReference>
<keyword evidence="4 6" id="KW-0067">ATP-binding</keyword>
<dbReference type="InterPro" id="IPR027417">
    <property type="entry name" value="P-loop_NTPase"/>
</dbReference>
<dbReference type="SUPFAM" id="SSF52540">
    <property type="entry name" value="P-loop containing nucleoside triphosphate hydrolases"/>
    <property type="match status" value="1"/>
</dbReference>
<dbReference type="Gene3D" id="3.40.50.300">
    <property type="entry name" value="P-loop containing nucleotide triphosphate hydrolases"/>
    <property type="match status" value="1"/>
</dbReference>
<feature type="domain" description="ABC transporter" evidence="5">
    <location>
        <begin position="6"/>
        <end position="229"/>
    </location>
</feature>
<keyword evidence="2" id="KW-0813">Transport</keyword>
<organism evidence="6">
    <name type="scientific">Roseihalotalea indica</name>
    <dbReference type="NCBI Taxonomy" id="2867963"/>
    <lineage>
        <taxon>Bacteria</taxon>
        <taxon>Pseudomonadati</taxon>
        <taxon>Bacteroidota</taxon>
        <taxon>Cytophagia</taxon>
        <taxon>Cytophagales</taxon>
        <taxon>Catalimonadaceae</taxon>
        <taxon>Roseihalotalea</taxon>
    </lineage>
</organism>
<comment type="similarity">
    <text evidence="1">Belongs to the ABC transporter superfamily.</text>
</comment>
<gene>
    <name evidence="6" type="ORF">K4G66_13070</name>
</gene>
<dbReference type="GO" id="GO:0016887">
    <property type="term" value="F:ATP hydrolysis activity"/>
    <property type="evidence" value="ECO:0007669"/>
    <property type="project" value="InterPro"/>
</dbReference>
<dbReference type="InterPro" id="IPR017871">
    <property type="entry name" value="ABC_transporter-like_CS"/>
</dbReference>